<dbReference type="Pfam" id="PF04824">
    <property type="entry name" value="Rad21_Rec8"/>
    <property type="match status" value="1"/>
</dbReference>
<feature type="region of interest" description="Disordered" evidence="3">
    <location>
        <begin position="384"/>
        <end position="420"/>
    </location>
</feature>
<dbReference type="OrthoDB" id="5427633at2759"/>
<feature type="region of interest" description="Disordered" evidence="3">
    <location>
        <begin position="273"/>
        <end position="310"/>
    </location>
</feature>
<dbReference type="Proteomes" id="UP000016933">
    <property type="component" value="Unassembled WGS sequence"/>
</dbReference>
<dbReference type="PANTHER" id="PTHR12585">
    <property type="entry name" value="SCC1 / RAD21 FAMILY MEMBER"/>
    <property type="match status" value="1"/>
</dbReference>
<dbReference type="STRING" id="675120.N1Q122"/>
<evidence type="ECO:0000256" key="3">
    <source>
        <dbReference type="SAM" id="MobiDB-lite"/>
    </source>
</evidence>
<organism evidence="6 7">
    <name type="scientific">Dothistroma septosporum (strain NZE10 / CBS 128990)</name>
    <name type="common">Red band needle blight fungus</name>
    <name type="synonym">Mycosphaerella pini</name>
    <dbReference type="NCBI Taxonomy" id="675120"/>
    <lineage>
        <taxon>Eukaryota</taxon>
        <taxon>Fungi</taxon>
        <taxon>Dikarya</taxon>
        <taxon>Ascomycota</taxon>
        <taxon>Pezizomycotina</taxon>
        <taxon>Dothideomycetes</taxon>
        <taxon>Dothideomycetidae</taxon>
        <taxon>Mycosphaerellales</taxon>
        <taxon>Mycosphaerellaceae</taxon>
        <taxon>Dothistroma</taxon>
    </lineage>
</organism>
<proteinExistence type="predicted"/>
<dbReference type="GO" id="GO:0007064">
    <property type="term" value="P:mitotic sister chromatid cohesion"/>
    <property type="evidence" value="ECO:0007669"/>
    <property type="project" value="TreeGrafter"/>
</dbReference>
<sequence length="637" mass="69984">MFYSHEVLTSRKYGIATVWLVATLGQKSALKKVSRKAILDVDVAKACETIVAPEAPLALRLQSNLLYGLTRVYSQQCAYVLTDAEAARNTVRQVVRLMKQANLEEDGNKAKREQLILQDDPNFLPALDLMPVDLDNLDFDINHDTQTTLSPESPQYTSSQHSIGGLMIPPSRSSFIGGPVGGLDLLSVRGDYGSGTQGRTGMVLEDDDLGFVIETDGTFREEEPQPSKADRPVPVGIGGLRLYSQLHSPPRPPTNLDDGFTQIQDDFISGEQYSMRDDPPTSPSGLVTATAVRRTQPKQHKPVPRDTTTTLRNHDLNRWSAEYLQNMHEATKQRRPAKLAAIAKKNAAHWVLSADSALGEGILGPLDMFSGRQLLSTFNQYFRKREREDDESPETSRRVRQRTDTSSADAGRDMKDDEGFMPVMDDYSIEQGREAPTSIDDRHLSSIFPWNQSAGSRGLTDIGHPTSASCGGGAQLNLLGRSRSRLTSASPLVGRGRTSDVDDHLQLPGSDFAMGGMKDDEQFELFGAAAQVDTQTAAQSQWQRTILSSESGNFLLFLQNVIEEENQLRGDEPVAVDEDEQPLTGSIDFDTLLPIDINSYIVAAQAFLHVLALGNKNLLSVAQDEPFGSITLRANLV</sequence>
<evidence type="ECO:0000259" key="4">
    <source>
        <dbReference type="Pfam" id="PF04824"/>
    </source>
</evidence>
<keyword evidence="7" id="KW-1185">Reference proteome</keyword>
<evidence type="ECO:0000313" key="6">
    <source>
        <dbReference type="EMBL" id="EME48973.1"/>
    </source>
</evidence>
<dbReference type="Pfam" id="PF04825">
    <property type="entry name" value="Rad21_Rec8_N"/>
    <property type="match status" value="1"/>
</dbReference>
<evidence type="ECO:0000259" key="5">
    <source>
        <dbReference type="Pfam" id="PF04825"/>
    </source>
</evidence>
<dbReference type="InterPro" id="IPR006909">
    <property type="entry name" value="Rad21/Rec8_C_eu"/>
</dbReference>
<dbReference type="GO" id="GO:0030892">
    <property type="term" value="C:mitotic cohesin complex"/>
    <property type="evidence" value="ECO:0007669"/>
    <property type="project" value="TreeGrafter"/>
</dbReference>
<dbReference type="CDD" id="cd21789">
    <property type="entry name" value="Rad21_Rec8_M_SpRec8p-like"/>
    <property type="match status" value="1"/>
</dbReference>
<evidence type="ECO:0000313" key="7">
    <source>
        <dbReference type="Proteomes" id="UP000016933"/>
    </source>
</evidence>
<accession>N1Q122</accession>
<evidence type="ECO:0008006" key="8">
    <source>
        <dbReference type="Google" id="ProtNLM"/>
    </source>
</evidence>
<gene>
    <name evidence="6" type="ORF">DOTSEDRAFT_19460</name>
</gene>
<name>N1Q122_DOTSN</name>
<dbReference type="eggNOG" id="KOG1213">
    <property type="taxonomic scope" value="Eukaryota"/>
</dbReference>
<dbReference type="AlphaFoldDB" id="N1Q122"/>
<dbReference type="EMBL" id="KB446535">
    <property type="protein sequence ID" value="EME48973.1"/>
    <property type="molecule type" value="Genomic_DNA"/>
</dbReference>
<dbReference type="InterPro" id="IPR039781">
    <property type="entry name" value="Rad21/Rec8-like"/>
</dbReference>
<protein>
    <recommendedName>
        <fullName evidence="8">Rad21/Rec8-like protein N-terminal domain-containing protein</fullName>
    </recommendedName>
</protein>
<reference evidence="6 7" key="2">
    <citation type="journal article" date="2012" name="PLoS Pathog.">
        <title>Diverse lifestyles and strategies of plant pathogenesis encoded in the genomes of eighteen Dothideomycetes fungi.</title>
        <authorList>
            <person name="Ohm R.A."/>
            <person name="Feau N."/>
            <person name="Henrissat B."/>
            <person name="Schoch C.L."/>
            <person name="Horwitz B.A."/>
            <person name="Barry K.W."/>
            <person name="Condon B.J."/>
            <person name="Copeland A.C."/>
            <person name="Dhillon B."/>
            <person name="Glaser F."/>
            <person name="Hesse C.N."/>
            <person name="Kosti I."/>
            <person name="LaButti K."/>
            <person name="Lindquist E.A."/>
            <person name="Lucas S."/>
            <person name="Salamov A.A."/>
            <person name="Bradshaw R.E."/>
            <person name="Ciuffetti L."/>
            <person name="Hamelin R.C."/>
            <person name="Kema G.H.J."/>
            <person name="Lawrence C."/>
            <person name="Scott J.A."/>
            <person name="Spatafora J.W."/>
            <person name="Turgeon B.G."/>
            <person name="de Wit P.J.G.M."/>
            <person name="Zhong S."/>
            <person name="Goodwin S.B."/>
            <person name="Grigoriev I.V."/>
        </authorList>
    </citation>
    <scope>NUCLEOTIDE SEQUENCE [LARGE SCALE GENOMIC DNA]</scope>
    <source>
        <strain evidence="7">NZE10 / CBS 128990</strain>
    </source>
</reference>
<dbReference type="PANTHER" id="PTHR12585:SF70">
    <property type="entry name" value="RAD21_REC8 N TERMINAL DOMAIN PROTEIN (AFU_ORTHOLOGUE AFUA_6G02900)"/>
    <property type="match status" value="1"/>
</dbReference>
<feature type="domain" description="Rad21/Rec8-like protein C-terminal eukaryotic" evidence="4">
    <location>
        <begin position="602"/>
        <end position="635"/>
    </location>
</feature>
<evidence type="ECO:0000256" key="1">
    <source>
        <dbReference type="ARBA" id="ARBA00004123"/>
    </source>
</evidence>
<reference evidence="7" key="1">
    <citation type="journal article" date="2012" name="PLoS Genet.">
        <title>The genomes of the fungal plant pathogens Cladosporium fulvum and Dothistroma septosporum reveal adaptation to different hosts and lifestyles but also signatures of common ancestry.</title>
        <authorList>
            <person name="de Wit P.J.G.M."/>
            <person name="van der Burgt A."/>
            <person name="Oekmen B."/>
            <person name="Stergiopoulos I."/>
            <person name="Abd-Elsalam K.A."/>
            <person name="Aerts A.L."/>
            <person name="Bahkali A.H."/>
            <person name="Beenen H.G."/>
            <person name="Chettri P."/>
            <person name="Cox M.P."/>
            <person name="Datema E."/>
            <person name="de Vries R.P."/>
            <person name="Dhillon B."/>
            <person name="Ganley A.R."/>
            <person name="Griffiths S.A."/>
            <person name="Guo Y."/>
            <person name="Hamelin R.C."/>
            <person name="Henrissat B."/>
            <person name="Kabir M.S."/>
            <person name="Jashni M.K."/>
            <person name="Kema G."/>
            <person name="Klaubauf S."/>
            <person name="Lapidus A."/>
            <person name="Levasseur A."/>
            <person name="Lindquist E."/>
            <person name="Mehrabi R."/>
            <person name="Ohm R.A."/>
            <person name="Owen T.J."/>
            <person name="Salamov A."/>
            <person name="Schwelm A."/>
            <person name="Schijlen E."/>
            <person name="Sun H."/>
            <person name="van den Burg H.A."/>
            <person name="van Ham R.C.H.J."/>
            <person name="Zhang S."/>
            <person name="Goodwin S.B."/>
            <person name="Grigoriev I.V."/>
            <person name="Collemare J."/>
            <person name="Bradshaw R.E."/>
        </authorList>
    </citation>
    <scope>NUCLEOTIDE SEQUENCE [LARGE SCALE GENOMIC DNA]</scope>
    <source>
        <strain evidence="7">NZE10 / CBS 128990</strain>
    </source>
</reference>
<dbReference type="GO" id="GO:0005634">
    <property type="term" value="C:nucleus"/>
    <property type="evidence" value="ECO:0007669"/>
    <property type="project" value="UniProtKB-SubCell"/>
</dbReference>
<comment type="subcellular location">
    <subcellularLocation>
        <location evidence="1">Nucleus</location>
    </subcellularLocation>
</comment>
<evidence type="ECO:0000256" key="2">
    <source>
        <dbReference type="ARBA" id="ARBA00023242"/>
    </source>
</evidence>
<dbReference type="GO" id="GO:0003682">
    <property type="term" value="F:chromatin binding"/>
    <property type="evidence" value="ECO:0007669"/>
    <property type="project" value="TreeGrafter"/>
</dbReference>
<dbReference type="OMA" id="QQCHYVL"/>
<dbReference type="HOGENOM" id="CLU_025342_0_0_1"/>
<feature type="domain" description="Rad21/Rec8-like protein N-terminal" evidence="5">
    <location>
        <begin position="1"/>
        <end position="110"/>
    </location>
</feature>
<dbReference type="InterPro" id="IPR006910">
    <property type="entry name" value="Rad21_Rec8_N"/>
</dbReference>
<keyword evidence="2" id="KW-0539">Nucleus</keyword>
<feature type="compositionally biased region" description="Basic and acidic residues" evidence="3">
    <location>
        <begin position="394"/>
        <end position="403"/>
    </location>
</feature>